<dbReference type="InterPro" id="IPR025711">
    <property type="entry name" value="PepSY"/>
</dbReference>
<dbReference type="Gene3D" id="3.10.450.40">
    <property type="match status" value="1"/>
</dbReference>
<sequence length="239" mass="25095">MKRNIVIAVVTAAALAGGGTVTALALSGDDDAQATKTRNAAQAQRTTEDDDAARGDRDDRDDDRDDRDDDRDDRDDSRGPGDDQGPGDDRDDSRTPAPGEVTAAEAIAAALGHTPGTAVSAELEDHGDDGGTAVWEVDVLDKDDTWYSVRIDPDTGKVLGSYQDDEDDTAEVRAALKGASVTAEEAAKAAAAKGTVTSVDLDDDNDRAWEVETNGSTEWKVALTGTTVTPDRDDSTDDD</sequence>
<feature type="chain" id="PRO_5045853880" evidence="2">
    <location>
        <begin position="26"/>
        <end position="239"/>
    </location>
</feature>
<evidence type="ECO:0000256" key="2">
    <source>
        <dbReference type="SAM" id="SignalP"/>
    </source>
</evidence>
<protein>
    <submittedName>
        <fullName evidence="4">PepSY domain-containing protein</fullName>
    </submittedName>
</protein>
<reference evidence="4 5" key="1">
    <citation type="submission" date="2020-03" db="EMBL/GenBank/DDBJ databases">
        <title>WGS of actinomycetes isolated from Thailand.</title>
        <authorList>
            <person name="Thawai C."/>
        </authorList>
    </citation>
    <scope>NUCLEOTIDE SEQUENCE [LARGE SCALE GENOMIC DNA]</scope>
    <source>
        <strain evidence="4 5">SBST2-5</strain>
    </source>
</reference>
<dbReference type="Proteomes" id="UP000730591">
    <property type="component" value="Unassembled WGS sequence"/>
</dbReference>
<gene>
    <name evidence="4" type="ORF">HCJ93_22685</name>
</gene>
<feature type="compositionally biased region" description="Polar residues" evidence="1">
    <location>
        <begin position="34"/>
        <end position="45"/>
    </location>
</feature>
<keyword evidence="5" id="KW-1185">Reference proteome</keyword>
<feature type="domain" description="PepSY" evidence="3">
    <location>
        <begin position="101"/>
        <end position="161"/>
    </location>
</feature>
<feature type="compositionally biased region" description="Basic and acidic residues" evidence="1">
    <location>
        <begin position="74"/>
        <end position="94"/>
    </location>
</feature>
<dbReference type="Pfam" id="PF03413">
    <property type="entry name" value="PepSY"/>
    <property type="match status" value="2"/>
</dbReference>
<evidence type="ECO:0000256" key="1">
    <source>
        <dbReference type="SAM" id="MobiDB-lite"/>
    </source>
</evidence>
<comment type="caution">
    <text evidence="4">The sequence shown here is derived from an EMBL/GenBank/DDBJ whole genome shotgun (WGS) entry which is preliminary data.</text>
</comment>
<feature type="compositionally biased region" description="Acidic residues" evidence="1">
    <location>
        <begin position="59"/>
        <end position="73"/>
    </location>
</feature>
<organism evidence="4 5">
    <name type="scientific">Streptomyces composti</name>
    <dbReference type="NCBI Taxonomy" id="2720025"/>
    <lineage>
        <taxon>Bacteria</taxon>
        <taxon>Bacillati</taxon>
        <taxon>Actinomycetota</taxon>
        <taxon>Actinomycetes</taxon>
        <taxon>Kitasatosporales</taxon>
        <taxon>Streptomycetaceae</taxon>
        <taxon>Streptomyces</taxon>
    </lineage>
</organism>
<evidence type="ECO:0000313" key="5">
    <source>
        <dbReference type="Proteomes" id="UP000730591"/>
    </source>
</evidence>
<feature type="signal peptide" evidence="2">
    <location>
        <begin position="1"/>
        <end position="25"/>
    </location>
</feature>
<dbReference type="EMBL" id="JAATEM010000029">
    <property type="protein sequence ID" value="NJP52792.1"/>
    <property type="molecule type" value="Genomic_DNA"/>
</dbReference>
<evidence type="ECO:0000259" key="3">
    <source>
        <dbReference type="Pfam" id="PF03413"/>
    </source>
</evidence>
<feature type="region of interest" description="Disordered" evidence="1">
    <location>
        <begin position="26"/>
        <end position="130"/>
    </location>
</feature>
<dbReference type="RefSeq" id="WP_167997632.1">
    <property type="nucleotide sequence ID" value="NZ_JAATEM010000029.1"/>
</dbReference>
<feature type="domain" description="PepSY" evidence="3">
    <location>
        <begin position="181"/>
        <end position="221"/>
    </location>
</feature>
<name>A0ABX1AD02_9ACTN</name>
<accession>A0ABX1AD02</accession>
<proteinExistence type="predicted"/>
<evidence type="ECO:0000313" key="4">
    <source>
        <dbReference type="EMBL" id="NJP52792.1"/>
    </source>
</evidence>
<keyword evidence="2" id="KW-0732">Signal</keyword>